<dbReference type="InterPro" id="IPR008978">
    <property type="entry name" value="HSP20-like_chaperone"/>
</dbReference>
<keyword evidence="6" id="KW-0221">Differentiation</keyword>
<dbReference type="InterPro" id="IPR002068">
    <property type="entry name" value="A-crystallin/Hsp20_dom"/>
</dbReference>
<evidence type="ECO:0000256" key="3">
    <source>
        <dbReference type="ARBA" id="ARBA00004300"/>
    </source>
</evidence>
<feature type="non-terminal residue" evidence="11">
    <location>
        <position position="83"/>
    </location>
</feature>
<keyword evidence="7" id="KW-0282">Flagellum</keyword>
<evidence type="ECO:0000256" key="8">
    <source>
        <dbReference type="ARBA" id="ARBA00022871"/>
    </source>
</evidence>
<evidence type="ECO:0000313" key="11">
    <source>
        <dbReference type="EMBL" id="NXK57731.1"/>
    </source>
</evidence>
<evidence type="ECO:0000256" key="7">
    <source>
        <dbReference type="ARBA" id="ARBA00022846"/>
    </source>
</evidence>
<evidence type="ECO:0000259" key="10">
    <source>
        <dbReference type="Pfam" id="PF00011"/>
    </source>
</evidence>
<dbReference type="PANTHER" id="PTHR17125:SF2">
    <property type="entry name" value="OUTER DENSE FIBER PROTEIN 1"/>
    <property type="match status" value="1"/>
</dbReference>
<dbReference type="Gene3D" id="2.60.40.790">
    <property type="match status" value="1"/>
</dbReference>
<evidence type="ECO:0000256" key="2">
    <source>
        <dbReference type="ARBA" id="ARBA00004230"/>
    </source>
</evidence>
<dbReference type="InterPro" id="IPR037389">
    <property type="entry name" value="ODFP"/>
</dbReference>
<evidence type="ECO:0000256" key="6">
    <source>
        <dbReference type="ARBA" id="ARBA00022782"/>
    </source>
</evidence>
<comment type="function">
    <text evidence="1">Component of the outer dense fibers (ODF) of spermatozoa. ODF are filamentous structures located on the outside of the axoneme in the midpiece and principal piece of the mammalian sperm tail and may help to maintain the passive elastic structures and elastic recoil of the sperm tail.</text>
</comment>
<proteinExistence type="predicted"/>
<keyword evidence="12" id="KW-1185">Reference proteome</keyword>
<dbReference type="AlphaFoldDB" id="A0A7L0KMG4"/>
<dbReference type="EMBL" id="VXAN01000003">
    <property type="protein sequence ID" value="NXK57731.1"/>
    <property type="molecule type" value="Genomic_DNA"/>
</dbReference>
<dbReference type="GO" id="GO:0007283">
    <property type="term" value="P:spermatogenesis"/>
    <property type="evidence" value="ECO:0007669"/>
    <property type="project" value="UniProtKB-KW"/>
</dbReference>
<sequence length="83" mass="9260">SRLRRIGMMLSSCCCPAPLALVDVKGFDPSDVTVTMRDGKVCVSAERKEEHNTCTGRACSYRRYTKEFCLPPSCCDKEVTYSV</sequence>
<dbReference type="GO" id="GO:0030154">
    <property type="term" value="P:cell differentiation"/>
    <property type="evidence" value="ECO:0007669"/>
    <property type="project" value="UniProtKB-KW"/>
</dbReference>
<comment type="caution">
    <text evidence="11">The sequence shown here is derived from an EMBL/GenBank/DDBJ whole genome shotgun (WGS) entry which is preliminary data.</text>
</comment>
<keyword evidence="9" id="KW-0969">Cilium</keyword>
<keyword evidence="9" id="KW-0966">Cell projection</keyword>
<dbReference type="Proteomes" id="UP000567822">
    <property type="component" value="Unassembled WGS sequence"/>
</dbReference>
<name>A0A7L0KMG4_9SYLV</name>
<dbReference type="PANTHER" id="PTHR17125">
    <property type="entry name" value="OUTER DENSE FIBER PROTEIN 1"/>
    <property type="match status" value="1"/>
</dbReference>
<dbReference type="GO" id="GO:0099513">
    <property type="term" value="C:polymeric cytoskeletal fiber"/>
    <property type="evidence" value="ECO:0007669"/>
    <property type="project" value="InterPro"/>
</dbReference>
<protein>
    <recommendedName>
        <fullName evidence="4">Outer dense fiber protein 1</fullName>
    </recommendedName>
</protein>
<dbReference type="SUPFAM" id="SSF49764">
    <property type="entry name" value="HSP20-like chaperones"/>
    <property type="match status" value="1"/>
</dbReference>
<keyword evidence="8" id="KW-0744">Spermatogenesis</keyword>
<dbReference type="GO" id="GO:0005813">
    <property type="term" value="C:centrosome"/>
    <property type="evidence" value="ECO:0007669"/>
    <property type="project" value="UniProtKB-SubCell"/>
</dbReference>
<evidence type="ECO:0000256" key="5">
    <source>
        <dbReference type="ARBA" id="ARBA00022473"/>
    </source>
</evidence>
<evidence type="ECO:0000256" key="9">
    <source>
        <dbReference type="ARBA" id="ARBA00023069"/>
    </source>
</evidence>
<accession>A0A7L0KMG4</accession>
<comment type="subcellular location">
    <subcellularLocation>
        <location evidence="2">Cell projection</location>
        <location evidence="2">Cilium</location>
        <location evidence="2">Flagellum</location>
    </subcellularLocation>
    <subcellularLocation>
        <location evidence="3">Cytoplasm</location>
        <location evidence="3">Cytoskeleton</location>
        <location evidence="3">Microtubule organizing center</location>
        <location evidence="3">Centrosome</location>
    </subcellularLocation>
</comment>
<evidence type="ECO:0000313" key="12">
    <source>
        <dbReference type="Proteomes" id="UP000567822"/>
    </source>
</evidence>
<feature type="non-terminal residue" evidence="11">
    <location>
        <position position="1"/>
    </location>
</feature>
<gene>
    <name evidence="11" type="primary">Odf1</name>
    <name evidence="11" type="ORF">SYLVIR_R06899</name>
</gene>
<organism evidence="11 12">
    <name type="scientific">Sylvietta virens</name>
    <name type="common">Green crombec</name>
    <dbReference type="NCBI Taxonomy" id="208069"/>
    <lineage>
        <taxon>Eukaryota</taxon>
        <taxon>Metazoa</taxon>
        <taxon>Chordata</taxon>
        <taxon>Craniata</taxon>
        <taxon>Vertebrata</taxon>
        <taxon>Euteleostomi</taxon>
        <taxon>Archelosauria</taxon>
        <taxon>Archosauria</taxon>
        <taxon>Dinosauria</taxon>
        <taxon>Saurischia</taxon>
        <taxon>Theropoda</taxon>
        <taxon>Coelurosauria</taxon>
        <taxon>Aves</taxon>
        <taxon>Neognathae</taxon>
        <taxon>Neoaves</taxon>
        <taxon>Telluraves</taxon>
        <taxon>Australaves</taxon>
        <taxon>Passeriformes</taxon>
        <taxon>Sylvioidea</taxon>
        <taxon>Sylviidae</taxon>
        <taxon>Acrocephalinae</taxon>
        <taxon>Sylvietta</taxon>
    </lineage>
</organism>
<feature type="domain" description="SHSP" evidence="10">
    <location>
        <begin position="22"/>
        <end position="80"/>
    </location>
</feature>
<evidence type="ECO:0000256" key="4">
    <source>
        <dbReference type="ARBA" id="ARBA00019020"/>
    </source>
</evidence>
<keyword evidence="5" id="KW-0217">Developmental protein</keyword>
<dbReference type="Pfam" id="PF00011">
    <property type="entry name" value="HSP20"/>
    <property type="match status" value="1"/>
</dbReference>
<dbReference type="GO" id="GO:0031514">
    <property type="term" value="C:motile cilium"/>
    <property type="evidence" value="ECO:0007669"/>
    <property type="project" value="UniProtKB-SubCell"/>
</dbReference>
<reference evidence="11 12" key="1">
    <citation type="submission" date="2019-09" db="EMBL/GenBank/DDBJ databases">
        <title>Bird 10,000 Genomes (B10K) Project - Family phase.</title>
        <authorList>
            <person name="Zhang G."/>
        </authorList>
    </citation>
    <scope>NUCLEOTIDE SEQUENCE [LARGE SCALE GENOMIC DNA]</scope>
    <source>
        <strain evidence="11">B10K-DU-009-59</strain>
        <tissue evidence="11">Muscle</tissue>
    </source>
</reference>
<evidence type="ECO:0000256" key="1">
    <source>
        <dbReference type="ARBA" id="ARBA00001979"/>
    </source>
</evidence>